<dbReference type="AlphaFoldDB" id="A0A4Y7SNS6"/>
<feature type="region of interest" description="Disordered" evidence="1">
    <location>
        <begin position="1"/>
        <end position="28"/>
    </location>
</feature>
<dbReference type="EMBL" id="QPFP01000077">
    <property type="protein sequence ID" value="TEB23495.1"/>
    <property type="molecule type" value="Genomic_DNA"/>
</dbReference>
<name>A0A4Y7SNS6_COPMI</name>
<evidence type="ECO:0000313" key="2">
    <source>
        <dbReference type="EMBL" id="TEB23495.1"/>
    </source>
</evidence>
<feature type="compositionally biased region" description="Polar residues" evidence="1">
    <location>
        <begin position="11"/>
        <end position="24"/>
    </location>
</feature>
<proteinExistence type="predicted"/>
<accession>A0A4Y7SNS6</accession>
<organism evidence="2 3">
    <name type="scientific">Coprinellus micaceus</name>
    <name type="common">Glistening ink-cap mushroom</name>
    <name type="synonym">Coprinus micaceus</name>
    <dbReference type="NCBI Taxonomy" id="71717"/>
    <lineage>
        <taxon>Eukaryota</taxon>
        <taxon>Fungi</taxon>
        <taxon>Dikarya</taxon>
        <taxon>Basidiomycota</taxon>
        <taxon>Agaricomycotina</taxon>
        <taxon>Agaricomycetes</taxon>
        <taxon>Agaricomycetidae</taxon>
        <taxon>Agaricales</taxon>
        <taxon>Agaricineae</taxon>
        <taxon>Psathyrellaceae</taxon>
        <taxon>Coprinellus</taxon>
    </lineage>
</organism>
<comment type="caution">
    <text evidence="2">The sequence shown here is derived from an EMBL/GenBank/DDBJ whole genome shotgun (WGS) entry which is preliminary data.</text>
</comment>
<dbReference type="Proteomes" id="UP000298030">
    <property type="component" value="Unassembled WGS sequence"/>
</dbReference>
<evidence type="ECO:0000313" key="3">
    <source>
        <dbReference type="Proteomes" id="UP000298030"/>
    </source>
</evidence>
<reference evidence="2 3" key="1">
    <citation type="journal article" date="2019" name="Nat. Ecol. Evol.">
        <title>Megaphylogeny resolves global patterns of mushroom evolution.</title>
        <authorList>
            <person name="Varga T."/>
            <person name="Krizsan K."/>
            <person name="Foldi C."/>
            <person name="Dima B."/>
            <person name="Sanchez-Garcia M."/>
            <person name="Sanchez-Ramirez S."/>
            <person name="Szollosi G.J."/>
            <person name="Szarkandi J.G."/>
            <person name="Papp V."/>
            <person name="Albert L."/>
            <person name="Andreopoulos W."/>
            <person name="Angelini C."/>
            <person name="Antonin V."/>
            <person name="Barry K.W."/>
            <person name="Bougher N.L."/>
            <person name="Buchanan P."/>
            <person name="Buyck B."/>
            <person name="Bense V."/>
            <person name="Catcheside P."/>
            <person name="Chovatia M."/>
            <person name="Cooper J."/>
            <person name="Damon W."/>
            <person name="Desjardin D."/>
            <person name="Finy P."/>
            <person name="Geml J."/>
            <person name="Haridas S."/>
            <person name="Hughes K."/>
            <person name="Justo A."/>
            <person name="Karasinski D."/>
            <person name="Kautmanova I."/>
            <person name="Kiss B."/>
            <person name="Kocsube S."/>
            <person name="Kotiranta H."/>
            <person name="LaButti K.M."/>
            <person name="Lechner B.E."/>
            <person name="Liimatainen K."/>
            <person name="Lipzen A."/>
            <person name="Lukacs Z."/>
            <person name="Mihaltcheva S."/>
            <person name="Morgado L.N."/>
            <person name="Niskanen T."/>
            <person name="Noordeloos M.E."/>
            <person name="Ohm R.A."/>
            <person name="Ortiz-Santana B."/>
            <person name="Ovrebo C."/>
            <person name="Racz N."/>
            <person name="Riley R."/>
            <person name="Savchenko A."/>
            <person name="Shiryaev A."/>
            <person name="Soop K."/>
            <person name="Spirin V."/>
            <person name="Szebenyi C."/>
            <person name="Tomsovsky M."/>
            <person name="Tulloss R.E."/>
            <person name="Uehling J."/>
            <person name="Grigoriev I.V."/>
            <person name="Vagvolgyi C."/>
            <person name="Papp T."/>
            <person name="Martin F.M."/>
            <person name="Miettinen O."/>
            <person name="Hibbett D.S."/>
            <person name="Nagy L.G."/>
        </authorList>
    </citation>
    <scope>NUCLEOTIDE SEQUENCE [LARGE SCALE GENOMIC DNA]</scope>
    <source>
        <strain evidence="2 3">FP101781</strain>
    </source>
</reference>
<protein>
    <submittedName>
        <fullName evidence="2">Uncharacterized protein</fullName>
    </submittedName>
</protein>
<gene>
    <name evidence="2" type="ORF">FA13DRAFT_1410527</name>
</gene>
<sequence length="104" mass="11248">MGAAIRDSFPFNVTSTHPESTRPSSRVPPSWLCPGKVAAIASSTTASTWRVGSFSLRSPPQSGLAAKLSNSLKINHVVHVDLIYTTRSMTSMLAPRHGQWLGMR</sequence>
<evidence type="ECO:0000256" key="1">
    <source>
        <dbReference type="SAM" id="MobiDB-lite"/>
    </source>
</evidence>
<keyword evidence="3" id="KW-1185">Reference proteome</keyword>